<dbReference type="InterPro" id="IPR024709">
    <property type="entry name" value="FucosylTrfase_pln"/>
</dbReference>
<keyword evidence="9 14" id="KW-0472">Membrane</keyword>
<keyword evidence="11" id="KW-0294">Fucose metabolism</keyword>
<evidence type="ECO:0000256" key="4">
    <source>
        <dbReference type="ARBA" id="ARBA00022676"/>
    </source>
</evidence>
<organism evidence="15 16">
    <name type="scientific">Rubroshorea leprosula</name>
    <dbReference type="NCBI Taxonomy" id="152421"/>
    <lineage>
        <taxon>Eukaryota</taxon>
        <taxon>Viridiplantae</taxon>
        <taxon>Streptophyta</taxon>
        <taxon>Embryophyta</taxon>
        <taxon>Tracheophyta</taxon>
        <taxon>Spermatophyta</taxon>
        <taxon>Magnoliopsida</taxon>
        <taxon>eudicotyledons</taxon>
        <taxon>Gunneridae</taxon>
        <taxon>Pentapetalae</taxon>
        <taxon>rosids</taxon>
        <taxon>malvids</taxon>
        <taxon>Malvales</taxon>
        <taxon>Dipterocarpaceae</taxon>
        <taxon>Rubroshorea</taxon>
    </lineage>
</organism>
<evidence type="ECO:0000313" key="15">
    <source>
        <dbReference type="EMBL" id="GKU92050.1"/>
    </source>
</evidence>
<keyword evidence="12" id="KW-0119">Carbohydrate metabolism</keyword>
<feature type="transmembrane region" description="Helical" evidence="14">
    <location>
        <begin position="57"/>
        <end position="80"/>
    </location>
</feature>
<keyword evidence="16" id="KW-1185">Reference proteome</keyword>
<gene>
    <name evidence="15" type="ORF">SLEP1_g5830</name>
</gene>
<dbReference type="GO" id="GO:0006004">
    <property type="term" value="P:fucose metabolic process"/>
    <property type="evidence" value="ECO:0007669"/>
    <property type="project" value="UniProtKB-KW"/>
</dbReference>
<evidence type="ECO:0000256" key="6">
    <source>
        <dbReference type="ARBA" id="ARBA00022692"/>
    </source>
</evidence>
<dbReference type="PANTHER" id="PTHR31741:SF44">
    <property type="entry name" value="O-FUCOSYLTRANSFERASE FAMILY PROTEIN"/>
    <property type="match status" value="1"/>
</dbReference>
<dbReference type="Pfam" id="PF10250">
    <property type="entry name" value="O-FucT"/>
    <property type="match status" value="1"/>
</dbReference>
<comment type="caution">
    <text evidence="15">The sequence shown here is derived from an EMBL/GenBank/DDBJ whole genome shotgun (WGS) entry which is preliminary data.</text>
</comment>
<evidence type="ECO:0000256" key="13">
    <source>
        <dbReference type="ARBA" id="ARBA00030350"/>
    </source>
</evidence>
<evidence type="ECO:0000256" key="5">
    <source>
        <dbReference type="ARBA" id="ARBA00022679"/>
    </source>
</evidence>
<dbReference type="PANTHER" id="PTHR31741">
    <property type="entry name" value="OS02G0726500 PROTEIN-RELATED"/>
    <property type="match status" value="1"/>
</dbReference>
<keyword evidence="4" id="KW-0328">Glycosyltransferase</keyword>
<proteinExistence type="inferred from homology"/>
<comment type="similarity">
    <text evidence="3">Belongs to the glycosyltransferase GT106 family.</text>
</comment>
<comment type="pathway">
    <text evidence="2">Glycan metabolism.</text>
</comment>
<evidence type="ECO:0000256" key="7">
    <source>
        <dbReference type="ARBA" id="ARBA00022968"/>
    </source>
</evidence>
<sequence length="578" mass="66171">MATTGLTDPSSTHELFGFITRRRFCEYTLEELDQTTLPVKSPPLGRRKAPGKHTRRWITCCLMLLAFSTLLTKFALIRMFKDFSDIEISIHQTVLEETGGLNGHEDRDEGGSIHIISLPNPKKVAKNVEDENAGDSMQISYSPEMSTNPDIWNNPNSDDYFKCMHSSRNDSSIVSHTNGYLIVNANGGLNQMKTGISDMVAIAKMMNATLVLPRLDHSSYWTDKSDFKAIFDWKHFIEVLKHEVKVAEQLPPEFKSIKPLKKTPVSWSKATYYRVHMANLLKKHMVVNFTHTDSRLANNNLHNNIQKLRCLAMYEGLKFQDHIQKFAKTLIQRLRNNGTPFLALHLRYEKDMLAFTGCSHNLTKEEDSELRKMRYNTQHWKEKKIDGEERRRQGMCPMTPREVAVFLEAMGYPFDTKIYIVAGKIYGKDGIKPLEARYPNIFTHSNLATKEELKPFLGHQNQLAAVDNMVAVESDVFIYTYDGNMAKAAQGHRRYEGFRKTISPDKANFVRLIDQWDKGSMTWEEFSSKVRLLHANRIGGPYPRLPGISRKSEENFYANPYPGCICDKSDAPKGPKLS</sequence>
<keyword evidence="8 14" id="KW-1133">Transmembrane helix</keyword>
<accession>A0AAV5I3Z4</accession>
<evidence type="ECO:0000313" key="16">
    <source>
        <dbReference type="Proteomes" id="UP001054252"/>
    </source>
</evidence>
<keyword evidence="5" id="KW-0808">Transferase</keyword>
<comment type="subcellular location">
    <subcellularLocation>
        <location evidence="1">Membrane</location>
        <topology evidence="1">Single-pass type II membrane protein</topology>
    </subcellularLocation>
</comment>
<evidence type="ECO:0000256" key="9">
    <source>
        <dbReference type="ARBA" id="ARBA00023136"/>
    </source>
</evidence>
<keyword evidence="10" id="KW-0325">Glycoprotein</keyword>
<reference evidence="15 16" key="1">
    <citation type="journal article" date="2021" name="Commun. Biol.">
        <title>The genome of Shorea leprosula (Dipterocarpaceae) highlights the ecological relevance of drought in aseasonal tropical rainforests.</title>
        <authorList>
            <person name="Ng K.K.S."/>
            <person name="Kobayashi M.J."/>
            <person name="Fawcett J.A."/>
            <person name="Hatakeyama M."/>
            <person name="Paape T."/>
            <person name="Ng C.H."/>
            <person name="Ang C.C."/>
            <person name="Tnah L.H."/>
            <person name="Lee C.T."/>
            <person name="Nishiyama T."/>
            <person name="Sese J."/>
            <person name="O'Brien M.J."/>
            <person name="Copetti D."/>
            <person name="Mohd Noor M.I."/>
            <person name="Ong R.C."/>
            <person name="Putra M."/>
            <person name="Sireger I.Z."/>
            <person name="Indrioko S."/>
            <person name="Kosugi Y."/>
            <person name="Izuno A."/>
            <person name="Isagi Y."/>
            <person name="Lee S.L."/>
            <person name="Shimizu K.K."/>
        </authorList>
    </citation>
    <scope>NUCLEOTIDE SEQUENCE [LARGE SCALE GENOMIC DNA]</scope>
    <source>
        <strain evidence="15">214</strain>
    </source>
</reference>
<keyword evidence="7" id="KW-0735">Signal-anchor</keyword>
<evidence type="ECO:0000256" key="14">
    <source>
        <dbReference type="SAM" id="Phobius"/>
    </source>
</evidence>
<name>A0AAV5I3Z4_9ROSI</name>
<keyword evidence="6 14" id="KW-0812">Transmembrane</keyword>
<protein>
    <recommendedName>
        <fullName evidence="13">O-fucosyltransferase family protein</fullName>
    </recommendedName>
</protein>
<evidence type="ECO:0000256" key="8">
    <source>
        <dbReference type="ARBA" id="ARBA00022989"/>
    </source>
</evidence>
<evidence type="ECO:0000256" key="2">
    <source>
        <dbReference type="ARBA" id="ARBA00004881"/>
    </source>
</evidence>
<evidence type="ECO:0000256" key="1">
    <source>
        <dbReference type="ARBA" id="ARBA00004606"/>
    </source>
</evidence>
<evidence type="ECO:0000256" key="11">
    <source>
        <dbReference type="ARBA" id="ARBA00023253"/>
    </source>
</evidence>
<dbReference type="GO" id="GO:0016757">
    <property type="term" value="F:glycosyltransferase activity"/>
    <property type="evidence" value="ECO:0007669"/>
    <property type="project" value="UniProtKB-KW"/>
</dbReference>
<dbReference type="CDD" id="cd11299">
    <property type="entry name" value="O-FucT_plant"/>
    <property type="match status" value="1"/>
</dbReference>
<dbReference type="GO" id="GO:0005737">
    <property type="term" value="C:cytoplasm"/>
    <property type="evidence" value="ECO:0007669"/>
    <property type="project" value="TreeGrafter"/>
</dbReference>
<dbReference type="AlphaFoldDB" id="A0AAV5I3Z4"/>
<dbReference type="Proteomes" id="UP001054252">
    <property type="component" value="Unassembled WGS sequence"/>
</dbReference>
<evidence type="ECO:0000256" key="12">
    <source>
        <dbReference type="ARBA" id="ARBA00023277"/>
    </source>
</evidence>
<evidence type="ECO:0000256" key="10">
    <source>
        <dbReference type="ARBA" id="ARBA00023180"/>
    </source>
</evidence>
<evidence type="ECO:0000256" key="3">
    <source>
        <dbReference type="ARBA" id="ARBA00007737"/>
    </source>
</evidence>
<dbReference type="PIRSF" id="PIRSF009360">
    <property type="entry name" value="UCP009360"/>
    <property type="match status" value="1"/>
</dbReference>
<dbReference type="EMBL" id="BPVZ01000005">
    <property type="protein sequence ID" value="GKU92050.1"/>
    <property type="molecule type" value="Genomic_DNA"/>
</dbReference>
<dbReference type="InterPro" id="IPR019378">
    <property type="entry name" value="GDP-Fuc_O-FucTrfase"/>
</dbReference>
<dbReference type="GO" id="GO:0016020">
    <property type="term" value="C:membrane"/>
    <property type="evidence" value="ECO:0007669"/>
    <property type="project" value="UniProtKB-SubCell"/>
</dbReference>